<keyword evidence="3" id="KW-1185">Reference proteome</keyword>
<organism evidence="2 3">
    <name type="scientific">Roseococcus suduntuyensis</name>
    <dbReference type="NCBI Taxonomy" id="455361"/>
    <lineage>
        <taxon>Bacteria</taxon>
        <taxon>Pseudomonadati</taxon>
        <taxon>Pseudomonadota</taxon>
        <taxon>Alphaproteobacteria</taxon>
        <taxon>Acetobacterales</taxon>
        <taxon>Roseomonadaceae</taxon>
        <taxon>Roseococcus</taxon>
    </lineage>
</organism>
<dbReference type="AlphaFoldDB" id="A0A840AFH2"/>
<comment type="caution">
    <text evidence="2">The sequence shown here is derived from an EMBL/GenBank/DDBJ whole genome shotgun (WGS) entry which is preliminary data.</text>
</comment>
<dbReference type="RefSeq" id="WP_184386621.1">
    <property type="nucleotide sequence ID" value="NZ_JACIDJ010000010.1"/>
</dbReference>
<gene>
    <name evidence="2" type="ORF">GGQ83_003865</name>
</gene>
<dbReference type="Proteomes" id="UP000553193">
    <property type="component" value="Unassembled WGS sequence"/>
</dbReference>
<accession>A0A840AFH2</accession>
<proteinExistence type="predicted"/>
<dbReference type="EMBL" id="JACIDJ010000010">
    <property type="protein sequence ID" value="MBB3900389.1"/>
    <property type="molecule type" value="Genomic_DNA"/>
</dbReference>
<dbReference type="InterPro" id="IPR021327">
    <property type="entry name" value="DUF2934"/>
</dbReference>
<sequence>MSGATALKEKRLDAEAHALWVAAGSPAGGPEAFREEALRQISEAETAVDEASAESFPASDPPAHTGITGPERA</sequence>
<evidence type="ECO:0000313" key="3">
    <source>
        <dbReference type="Proteomes" id="UP000553193"/>
    </source>
</evidence>
<protein>
    <recommendedName>
        <fullName evidence="4">DUF2934 domain-containing protein</fullName>
    </recommendedName>
</protein>
<dbReference type="Pfam" id="PF11154">
    <property type="entry name" value="DUF2934"/>
    <property type="match status" value="1"/>
</dbReference>
<name>A0A840AFH2_9PROT</name>
<evidence type="ECO:0008006" key="4">
    <source>
        <dbReference type="Google" id="ProtNLM"/>
    </source>
</evidence>
<feature type="region of interest" description="Disordered" evidence="1">
    <location>
        <begin position="42"/>
        <end position="73"/>
    </location>
</feature>
<evidence type="ECO:0000256" key="1">
    <source>
        <dbReference type="SAM" id="MobiDB-lite"/>
    </source>
</evidence>
<evidence type="ECO:0000313" key="2">
    <source>
        <dbReference type="EMBL" id="MBB3900389.1"/>
    </source>
</evidence>
<reference evidence="2 3" key="1">
    <citation type="submission" date="2020-08" db="EMBL/GenBank/DDBJ databases">
        <title>Genomic Encyclopedia of Type Strains, Phase IV (KMG-IV): sequencing the most valuable type-strain genomes for metagenomic binning, comparative biology and taxonomic classification.</title>
        <authorList>
            <person name="Goeker M."/>
        </authorList>
    </citation>
    <scope>NUCLEOTIDE SEQUENCE [LARGE SCALE GENOMIC DNA]</scope>
    <source>
        <strain evidence="2 3">DSM 19979</strain>
    </source>
</reference>